<dbReference type="EMBL" id="MLJW01004609">
    <property type="protein sequence ID" value="OIQ69645.1"/>
    <property type="molecule type" value="Genomic_DNA"/>
</dbReference>
<dbReference type="AlphaFoldDB" id="A0A1J5Q193"/>
<comment type="caution">
    <text evidence="2">The sequence shown here is derived from an EMBL/GenBank/DDBJ whole genome shotgun (WGS) entry which is preliminary data.</text>
</comment>
<evidence type="ECO:0000256" key="1">
    <source>
        <dbReference type="SAM" id="MobiDB-lite"/>
    </source>
</evidence>
<feature type="region of interest" description="Disordered" evidence="1">
    <location>
        <begin position="70"/>
        <end position="106"/>
    </location>
</feature>
<protein>
    <submittedName>
        <fullName evidence="2">Uncharacterized protein</fullName>
    </submittedName>
</protein>
<gene>
    <name evidence="2" type="ORF">GALL_487530</name>
</gene>
<organism evidence="2">
    <name type="scientific">mine drainage metagenome</name>
    <dbReference type="NCBI Taxonomy" id="410659"/>
    <lineage>
        <taxon>unclassified sequences</taxon>
        <taxon>metagenomes</taxon>
        <taxon>ecological metagenomes</taxon>
    </lineage>
</organism>
<name>A0A1J5Q193_9ZZZZ</name>
<accession>A0A1J5Q193</accession>
<proteinExistence type="predicted"/>
<sequence length="330" mass="35798">MRATLHRLQRRATDKVVVELHERAIAKVIGRQVVILDIVRDEAAADRAGRLVAVGRQPVAVGAHRVASIDGRQRRRNPPGFQRVGGIGSAADLPHPKGRPGGNDGRANFLALGIGAEHLQPRLARHAVTQGTHLAARDGDPVKVEELDLGQRPAVQHLKDRLGLGPLDLIAIVAAADRFAHRARGRAVVALCRYFPAAGFRVELDPGDGRRAAHQQELFLCQPKADHIADDMAGRTAWHIMLGLADREIGERVDGQVFQHGKGIGAGHPDFRHVVRLVKQHRRFAPRALFVAPVGKLGRHYGVDISADLRIAQHLNGVAGLGQNFGKRLG</sequence>
<evidence type="ECO:0000313" key="2">
    <source>
        <dbReference type="EMBL" id="OIQ69645.1"/>
    </source>
</evidence>
<reference evidence="2" key="1">
    <citation type="submission" date="2016-10" db="EMBL/GenBank/DDBJ databases">
        <title>Sequence of Gallionella enrichment culture.</title>
        <authorList>
            <person name="Poehlein A."/>
            <person name="Muehling M."/>
            <person name="Daniel R."/>
        </authorList>
    </citation>
    <scope>NUCLEOTIDE SEQUENCE</scope>
</reference>